<dbReference type="InterPro" id="IPR001179">
    <property type="entry name" value="PPIase_FKBP_dom"/>
</dbReference>
<dbReference type="OrthoDB" id="1424215at2"/>
<dbReference type="PROSITE" id="PS51257">
    <property type="entry name" value="PROKAR_LIPOPROTEIN"/>
    <property type="match status" value="1"/>
</dbReference>
<dbReference type="AlphaFoldDB" id="A0A5B7TTP1"/>
<dbReference type="InterPro" id="IPR046357">
    <property type="entry name" value="PPIase_dom_sf"/>
</dbReference>
<feature type="compositionally biased region" description="Acidic residues" evidence="5">
    <location>
        <begin position="230"/>
        <end position="251"/>
    </location>
</feature>
<dbReference type="Proteomes" id="UP000306229">
    <property type="component" value="Chromosome"/>
</dbReference>
<evidence type="ECO:0000256" key="1">
    <source>
        <dbReference type="ARBA" id="ARBA00000971"/>
    </source>
</evidence>
<evidence type="ECO:0000313" key="7">
    <source>
        <dbReference type="EMBL" id="QCX38466.1"/>
    </source>
</evidence>
<feature type="compositionally biased region" description="Basic and acidic residues" evidence="5">
    <location>
        <begin position="277"/>
        <end position="287"/>
    </location>
</feature>
<dbReference type="GO" id="GO:0003755">
    <property type="term" value="F:peptidyl-prolyl cis-trans isomerase activity"/>
    <property type="evidence" value="ECO:0007669"/>
    <property type="project" value="UniProtKB-UniRule"/>
</dbReference>
<feature type="region of interest" description="Disordered" evidence="5">
    <location>
        <begin position="227"/>
        <end position="287"/>
    </location>
</feature>
<evidence type="ECO:0000259" key="6">
    <source>
        <dbReference type="PROSITE" id="PS50059"/>
    </source>
</evidence>
<comment type="similarity">
    <text evidence="4">Belongs to the FKBP-type PPIase family.</text>
</comment>
<feature type="domain" description="PPIase FKBP-type" evidence="6">
    <location>
        <begin position="111"/>
        <end position="208"/>
    </location>
</feature>
<dbReference type="SUPFAM" id="SSF54534">
    <property type="entry name" value="FKBP-like"/>
    <property type="match status" value="1"/>
</dbReference>
<keyword evidence="3 4" id="KW-0413">Isomerase</keyword>
<accession>A0A5B7TTP1</accession>
<evidence type="ECO:0000256" key="4">
    <source>
        <dbReference type="RuleBase" id="RU003915"/>
    </source>
</evidence>
<dbReference type="RefSeq" id="WP_138949363.1">
    <property type="nucleotide sequence ID" value="NZ_CP040749.1"/>
</dbReference>
<organism evidence="7 8">
    <name type="scientific">Aureibaculum algae</name>
    <dbReference type="NCBI Taxonomy" id="2584122"/>
    <lineage>
        <taxon>Bacteria</taxon>
        <taxon>Pseudomonadati</taxon>
        <taxon>Bacteroidota</taxon>
        <taxon>Flavobacteriia</taxon>
        <taxon>Flavobacteriales</taxon>
        <taxon>Flavobacteriaceae</taxon>
        <taxon>Aureibaculum</taxon>
    </lineage>
</organism>
<dbReference type="Pfam" id="PF00254">
    <property type="entry name" value="FKBP_C"/>
    <property type="match status" value="1"/>
</dbReference>
<dbReference type="KEGG" id="fbe:FF125_08500"/>
<name>A0A5B7TTP1_9FLAO</name>
<keyword evidence="8" id="KW-1185">Reference proteome</keyword>
<dbReference type="Gene3D" id="3.10.50.40">
    <property type="match status" value="1"/>
</dbReference>
<evidence type="ECO:0000256" key="3">
    <source>
        <dbReference type="PROSITE-ProRule" id="PRU00277"/>
    </source>
</evidence>
<dbReference type="EC" id="5.2.1.8" evidence="4"/>
<protein>
    <recommendedName>
        <fullName evidence="4">Peptidyl-prolyl cis-trans isomerase</fullName>
        <ecNumber evidence="4">5.2.1.8</ecNumber>
    </recommendedName>
</protein>
<dbReference type="EMBL" id="CP040749">
    <property type="protein sequence ID" value="QCX38466.1"/>
    <property type="molecule type" value="Genomic_DNA"/>
</dbReference>
<gene>
    <name evidence="7" type="ORF">FF125_08500</name>
</gene>
<comment type="catalytic activity">
    <reaction evidence="1 3 4">
        <text>[protein]-peptidylproline (omega=180) = [protein]-peptidylproline (omega=0)</text>
        <dbReference type="Rhea" id="RHEA:16237"/>
        <dbReference type="Rhea" id="RHEA-COMP:10747"/>
        <dbReference type="Rhea" id="RHEA-COMP:10748"/>
        <dbReference type="ChEBI" id="CHEBI:83833"/>
        <dbReference type="ChEBI" id="CHEBI:83834"/>
        <dbReference type="EC" id="5.2.1.8"/>
    </reaction>
</comment>
<dbReference type="PROSITE" id="PS50059">
    <property type="entry name" value="FKBP_PPIASE"/>
    <property type="match status" value="1"/>
</dbReference>
<reference evidence="7 8" key="1">
    <citation type="submission" date="2019-05" db="EMBL/GenBank/DDBJ databases">
        <title>Algicella ahnfeltiae gen. nov., sp. nov., a novel marine bacterium of the family Flavobacteriaceae isolated from a red alga.</title>
        <authorList>
            <person name="Nedashkovskaya O.I."/>
            <person name="Kukhlevskiy A.D."/>
            <person name="Kim S.-G."/>
            <person name="Zhukova N.V."/>
            <person name="Mikhailov V.V."/>
        </authorList>
    </citation>
    <scope>NUCLEOTIDE SEQUENCE [LARGE SCALE GENOMIC DNA]</scope>
    <source>
        <strain evidence="7 8">10Alg115</strain>
    </source>
</reference>
<evidence type="ECO:0000256" key="5">
    <source>
        <dbReference type="SAM" id="MobiDB-lite"/>
    </source>
</evidence>
<keyword evidence="2 3" id="KW-0697">Rotamase</keyword>
<evidence type="ECO:0000313" key="8">
    <source>
        <dbReference type="Proteomes" id="UP000306229"/>
    </source>
</evidence>
<proteinExistence type="inferred from homology"/>
<sequence length="287" mass="31770">MKLKFNAIFYIFILGLVLVSCKKDDDDDTIPHDPEAQALIDDDLLVDYLQTHYYIPPTTDESFGVIDTILNGEASLYSMVQTENITYNEINYKLYYLISQDGVVEVHPSKTDRVLVKYSGFDLDSTNFDKSTRFSWFGLSNTVPGWGYGIPLFKGGTEDTQDDEPLSFKDTGKGVLFIPSGLGYAEFGSGAIAANESLIFHVELALFERTDTDEDGIYDLYEDLNGNNDYIDDDTDEDAIPNYGDTDDDGDGILTIDENADPNGDGNPVDALDSDGDGTKDYLDSDS</sequence>
<evidence type="ECO:0000256" key="2">
    <source>
        <dbReference type="ARBA" id="ARBA00023110"/>
    </source>
</evidence>